<dbReference type="AlphaFoldDB" id="K3YZU9"/>
<keyword evidence="3 6" id="KW-0812">Transmembrane</keyword>
<evidence type="ECO:0000313" key="8">
    <source>
        <dbReference type="Proteomes" id="UP000004995"/>
    </source>
</evidence>
<dbReference type="NCBIfam" id="TIGR00797">
    <property type="entry name" value="matE"/>
    <property type="match status" value="1"/>
</dbReference>
<evidence type="ECO:0000256" key="6">
    <source>
        <dbReference type="RuleBase" id="RU004914"/>
    </source>
</evidence>
<dbReference type="Proteomes" id="UP000004995">
    <property type="component" value="Unassembled WGS sequence"/>
</dbReference>
<keyword evidence="8" id="KW-1185">Reference proteome</keyword>
<dbReference type="InterPro" id="IPR045069">
    <property type="entry name" value="MATE_euk"/>
</dbReference>
<dbReference type="EMBL" id="AGNK02000193">
    <property type="status" value="NOT_ANNOTATED_CDS"/>
    <property type="molecule type" value="Genomic_DNA"/>
</dbReference>
<dbReference type="InParanoid" id="K3YZU9"/>
<dbReference type="OMA" id="TQMISIM"/>
<feature type="transmembrane region" description="Helical" evidence="6">
    <location>
        <begin position="253"/>
        <end position="279"/>
    </location>
</feature>
<feature type="transmembrane region" description="Helical" evidence="6">
    <location>
        <begin position="108"/>
        <end position="127"/>
    </location>
</feature>
<dbReference type="GO" id="GO:0042910">
    <property type="term" value="F:xenobiotic transmembrane transporter activity"/>
    <property type="evidence" value="ECO:0007669"/>
    <property type="project" value="InterPro"/>
</dbReference>
<evidence type="ECO:0000256" key="1">
    <source>
        <dbReference type="ARBA" id="ARBA00004141"/>
    </source>
</evidence>
<dbReference type="HOGENOM" id="CLU_012893_1_4_1"/>
<evidence type="ECO:0000256" key="4">
    <source>
        <dbReference type="ARBA" id="ARBA00022989"/>
    </source>
</evidence>
<proteinExistence type="inferred from homology"/>
<dbReference type="GO" id="GO:1990961">
    <property type="term" value="P:xenobiotic detoxification by transmembrane export across the plasma membrane"/>
    <property type="evidence" value="ECO:0007669"/>
    <property type="project" value="InterPro"/>
</dbReference>
<keyword evidence="4 6" id="KW-1133">Transmembrane helix</keyword>
<keyword evidence="5 6" id="KW-0472">Membrane</keyword>
<comment type="subcellular location">
    <subcellularLocation>
        <location evidence="1">Membrane</location>
        <topology evidence="1">Multi-pass membrane protein</topology>
    </subcellularLocation>
</comment>
<evidence type="ECO:0000313" key="7">
    <source>
        <dbReference type="EnsemblPlants" id="KQL29254"/>
    </source>
</evidence>
<feature type="transmembrane region" description="Helical" evidence="6">
    <location>
        <begin position="31"/>
        <end position="56"/>
    </location>
</feature>
<comment type="similarity">
    <text evidence="2 6">Belongs to the multi antimicrobial extrusion (MATE) (TC 2.A.66.1) family.</text>
</comment>
<protein>
    <recommendedName>
        <fullName evidence="6">Protein DETOXIFICATION</fullName>
    </recommendedName>
    <alternativeName>
        <fullName evidence="6">Multidrug and toxic compound extrusion protein</fullName>
    </alternativeName>
</protein>
<dbReference type="EnsemblPlants" id="KQL29254">
    <property type="protein sequence ID" value="KQL29254"/>
    <property type="gene ID" value="SETIT_019810mg"/>
</dbReference>
<feature type="transmembrane region" description="Helical" evidence="6">
    <location>
        <begin position="372"/>
        <end position="392"/>
    </location>
</feature>
<dbReference type="Pfam" id="PF01554">
    <property type="entry name" value="MatE"/>
    <property type="match status" value="2"/>
</dbReference>
<feature type="transmembrane region" description="Helical" evidence="6">
    <location>
        <begin position="300"/>
        <end position="319"/>
    </location>
</feature>
<feature type="transmembrane region" description="Helical" evidence="6">
    <location>
        <begin position="398"/>
        <end position="422"/>
    </location>
</feature>
<reference evidence="7" key="2">
    <citation type="submission" date="2018-08" db="UniProtKB">
        <authorList>
            <consortium name="EnsemblPlants"/>
        </authorList>
    </citation>
    <scope>IDENTIFICATION</scope>
    <source>
        <strain evidence="7">Yugu1</strain>
    </source>
</reference>
<dbReference type="GO" id="GO:0016020">
    <property type="term" value="C:membrane"/>
    <property type="evidence" value="ECO:0000318"/>
    <property type="project" value="GO_Central"/>
</dbReference>
<feature type="transmembrane region" description="Helical" evidence="6">
    <location>
        <begin position="216"/>
        <end position="233"/>
    </location>
</feature>
<evidence type="ECO:0000256" key="3">
    <source>
        <dbReference type="ARBA" id="ARBA00022692"/>
    </source>
</evidence>
<dbReference type="Gramene" id="KQL29254">
    <property type="protein sequence ID" value="KQL29254"/>
    <property type="gene ID" value="SETIT_019810mg"/>
</dbReference>
<name>K3YZU9_SETIT</name>
<reference evidence="8" key="1">
    <citation type="journal article" date="2012" name="Nat. Biotechnol.">
        <title>Reference genome sequence of the model plant Setaria.</title>
        <authorList>
            <person name="Bennetzen J.L."/>
            <person name="Schmutz J."/>
            <person name="Wang H."/>
            <person name="Percifield R."/>
            <person name="Hawkins J."/>
            <person name="Pontaroli A.C."/>
            <person name="Estep M."/>
            <person name="Feng L."/>
            <person name="Vaughn J.N."/>
            <person name="Grimwood J."/>
            <person name="Jenkins J."/>
            <person name="Barry K."/>
            <person name="Lindquist E."/>
            <person name="Hellsten U."/>
            <person name="Deshpande S."/>
            <person name="Wang X."/>
            <person name="Wu X."/>
            <person name="Mitros T."/>
            <person name="Triplett J."/>
            <person name="Yang X."/>
            <person name="Ye C.Y."/>
            <person name="Mauro-Herrera M."/>
            <person name="Wang L."/>
            <person name="Li P."/>
            <person name="Sharma M."/>
            <person name="Sharma R."/>
            <person name="Ronald P.C."/>
            <person name="Panaud O."/>
            <person name="Kellogg E.A."/>
            <person name="Brutnell T.P."/>
            <person name="Doust A.N."/>
            <person name="Tuskan G.A."/>
            <person name="Rokhsar D."/>
            <person name="Devos K.M."/>
        </authorList>
    </citation>
    <scope>NUCLEOTIDE SEQUENCE [LARGE SCALE GENOMIC DNA]</scope>
    <source>
        <strain evidence="8">cv. Yugu1</strain>
    </source>
</reference>
<feature type="transmembrane region" description="Helical" evidence="6">
    <location>
        <begin position="339"/>
        <end position="360"/>
    </location>
</feature>
<feature type="transmembrane region" description="Helical" evidence="6">
    <location>
        <begin position="139"/>
        <end position="164"/>
    </location>
</feature>
<evidence type="ECO:0000256" key="2">
    <source>
        <dbReference type="ARBA" id="ARBA00010199"/>
    </source>
</evidence>
<evidence type="ECO:0000256" key="5">
    <source>
        <dbReference type="ARBA" id="ARBA00023136"/>
    </source>
</evidence>
<dbReference type="InterPro" id="IPR002528">
    <property type="entry name" value="MATE_fam"/>
</dbReference>
<accession>K3YZU9</accession>
<dbReference type="eggNOG" id="KOG1347">
    <property type="taxonomic scope" value="Eukaryota"/>
</dbReference>
<feature type="transmembrane region" description="Helical" evidence="6">
    <location>
        <begin position="63"/>
        <end position="88"/>
    </location>
</feature>
<dbReference type="PANTHER" id="PTHR11206">
    <property type="entry name" value="MULTIDRUG RESISTANCE PROTEIN"/>
    <property type="match status" value="1"/>
</dbReference>
<sequence>MEAPLLTVKDTEQRVEAHAEGSFWSEVKTQLYLAGPLVAGYLLMNITQMISIMFVGHLGKLELASVSIATSFAAVTGLCVLAGMATGLDTLCGQAFGAGQHHLLGVHKHIPVAVLWAYASKILSWCVQDPEIATAAGSYVRWLIPSLFVFPWGLGHPAVCWLLVNRLGLGSKGVALANAVSYLVNLSLMALYIRLSPSCKATWTGFSGEAFRGIPGFLKLAVPSAAMVCMEWWSFELLVLLAGLLPSPKLETAVLSICLHTITITFASMVPIGLGAALSTRVSNEHGAGRPHVAHLATQVVMFLAFSVCVSEGILMVLARNLLGYAYSNDEDVAKYAARVMPVLAVCILFDGLQTVLSGVVRGCGRQKLGAVINLVAYYVAGIPAAFFFAFVCHLGGMGLWFGLLCGLVVQMLLLLSISICTNWNGEVLRAKDGVFSSNLLVDTWQNMKCQ</sequence>
<dbReference type="CDD" id="cd13132">
    <property type="entry name" value="MATE_eukaryotic"/>
    <property type="match status" value="1"/>
</dbReference>
<dbReference type="GO" id="GO:0022857">
    <property type="term" value="F:transmembrane transporter activity"/>
    <property type="evidence" value="ECO:0000318"/>
    <property type="project" value="GO_Central"/>
</dbReference>
<feature type="transmembrane region" description="Helical" evidence="6">
    <location>
        <begin position="176"/>
        <end position="195"/>
    </location>
</feature>
<organism evidence="7 8">
    <name type="scientific">Setaria italica</name>
    <name type="common">Foxtail millet</name>
    <name type="synonym">Panicum italicum</name>
    <dbReference type="NCBI Taxonomy" id="4555"/>
    <lineage>
        <taxon>Eukaryota</taxon>
        <taxon>Viridiplantae</taxon>
        <taxon>Streptophyta</taxon>
        <taxon>Embryophyta</taxon>
        <taxon>Tracheophyta</taxon>
        <taxon>Spermatophyta</taxon>
        <taxon>Magnoliopsida</taxon>
        <taxon>Liliopsida</taxon>
        <taxon>Poales</taxon>
        <taxon>Poaceae</taxon>
        <taxon>PACMAD clade</taxon>
        <taxon>Panicoideae</taxon>
        <taxon>Panicodae</taxon>
        <taxon>Paniceae</taxon>
        <taxon>Cenchrinae</taxon>
        <taxon>Setaria</taxon>
    </lineage>
</organism>
<dbReference type="GO" id="GO:0015297">
    <property type="term" value="F:antiporter activity"/>
    <property type="evidence" value="ECO:0007669"/>
    <property type="project" value="InterPro"/>
</dbReference>